<comment type="catalytic activity">
    <reaction evidence="19">
        <text>octanoyl-CoA + H2O = octanoate + CoA + H(+)</text>
        <dbReference type="Rhea" id="RHEA:30143"/>
        <dbReference type="ChEBI" id="CHEBI:15377"/>
        <dbReference type="ChEBI" id="CHEBI:15378"/>
        <dbReference type="ChEBI" id="CHEBI:25646"/>
        <dbReference type="ChEBI" id="CHEBI:57287"/>
        <dbReference type="ChEBI" id="CHEBI:57386"/>
    </reaction>
    <physiologicalReaction direction="left-to-right" evidence="19">
        <dbReference type="Rhea" id="RHEA:30144"/>
    </physiologicalReaction>
</comment>
<evidence type="ECO:0000256" key="8">
    <source>
        <dbReference type="ARBA" id="ARBA00022832"/>
    </source>
</evidence>
<gene>
    <name evidence="25" type="ORF">ACFQ3F_03240</name>
</gene>
<evidence type="ECO:0000256" key="21">
    <source>
        <dbReference type="ARBA" id="ARBA00047969"/>
    </source>
</evidence>
<evidence type="ECO:0000256" key="3">
    <source>
        <dbReference type="ARBA" id="ARBA00004632"/>
    </source>
</evidence>
<evidence type="ECO:0000256" key="17">
    <source>
        <dbReference type="ARBA" id="ARBA00040123"/>
    </source>
</evidence>
<comment type="similarity">
    <text evidence="15">Belongs to the THEM4/THEM5 thioesterase family.</text>
</comment>
<comment type="catalytic activity">
    <reaction evidence="20">
        <text>hexadecanoyl-CoA + H2O = hexadecanoate + CoA + H(+)</text>
        <dbReference type="Rhea" id="RHEA:16645"/>
        <dbReference type="ChEBI" id="CHEBI:7896"/>
        <dbReference type="ChEBI" id="CHEBI:15377"/>
        <dbReference type="ChEBI" id="CHEBI:15378"/>
        <dbReference type="ChEBI" id="CHEBI:57287"/>
        <dbReference type="ChEBI" id="CHEBI:57379"/>
        <dbReference type="EC" id="3.1.2.2"/>
    </reaction>
    <physiologicalReaction direction="left-to-right" evidence="20">
        <dbReference type="Rhea" id="RHEA:16646"/>
    </physiologicalReaction>
</comment>
<dbReference type="InterPro" id="IPR029069">
    <property type="entry name" value="HotDog_dom_sf"/>
</dbReference>
<comment type="caution">
    <text evidence="25">The sequence shown here is derived from an EMBL/GenBank/DDBJ whole genome shotgun (WGS) entry which is preliminary data.</text>
</comment>
<accession>A0ABW3VW50</accession>
<dbReference type="PANTHER" id="PTHR12418">
    <property type="entry name" value="ACYL-COENZYME A THIOESTERASE THEM4"/>
    <property type="match status" value="1"/>
</dbReference>
<evidence type="ECO:0000256" key="6">
    <source>
        <dbReference type="ARBA" id="ARBA00022703"/>
    </source>
</evidence>
<dbReference type="SUPFAM" id="SSF54637">
    <property type="entry name" value="Thioesterase/thiol ester dehydrase-isomerase"/>
    <property type="match status" value="1"/>
</dbReference>
<dbReference type="CDD" id="cd03443">
    <property type="entry name" value="PaaI_thioesterase"/>
    <property type="match status" value="1"/>
</dbReference>
<dbReference type="Gene3D" id="3.10.129.10">
    <property type="entry name" value="Hotdog Thioesterase"/>
    <property type="match status" value="1"/>
</dbReference>
<keyword evidence="5" id="KW-0963">Cytoplasm</keyword>
<evidence type="ECO:0000256" key="12">
    <source>
        <dbReference type="ARBA" id="ARBA00023273"/>
    </source>
</evidence>
<dbReference type="RefSeq" id="WP_367917727.1">
    <property type="nucleotide sequence ID" value="NZ_BAABAC010000005.1"/>
</dbReference>
<comment type="catalytic activity">
    <reaction evidence="13">
        <text>(5Z,8Z,11Z,14Z)-eicosatetraenoyl-CoA + H2O = (5Z,8Z,11Z,14Z)-eicosatetraenoate + CoA + H(+)</text>
        <dbReference type="Rhea" id="RHEA:40151"/>
        <dbReference type="ChEBI" id="CHEBI:15377"/>
        <dbReference type="ChEBI" id="CHEBI:15378"/>
        <dbReference type="ChEBI" id="CHEBI:32395"/>
        <dbReference type="ChEBI" id="CHEBI:57287"/>
        <dbReference type="ChEBI" id="CHEBI:57368"/>
    </reaction>
    <physiologicalReaction direction="left-to-right" evidence="13">
        <dbReference type="Rhea" id="RHEA:40152"/>
    </physiologicalReaction>
</comment>
<evidence type="ECO:0000256" key="16">
    <source>
        <dbReference type="ARBA" id="ARBA00038848"/>
    </source>
</evidence>
<evidence type="ECO:0000256" key="4">
    <source>
        <dbReference type="ARBA" id="ARBA00022475"/>
    </source>
</evidence>
<evidence type="ECO:0000313" key="25">
    <source>
        <dbReference type="EMBL" id="MFD1246795.1"/>
    </source>
</evidence>
<keyword evidence="12" id="KW-0966">Cell projection</keyword>
<keyword evidence="9" id="KW-0809">Transit peptide</keyword>
<evidence type="ECO:0000256" key="7">
    <source>
        <dbReference type="ARBA" id="ARBA00022801"/>
    </source>
</evidence>
<organism evidence="25 26">
    <name type="scientific">Nocardioides ginsengisoli</name>
    <dbReference type="NCBI Taxonomy" id="363868"/>
    <lineage>
        <taxon>Bacteria</taxon>
        <taxon>Bacillati</taxon>
        <taxon>Actinomycetota</taxon>
        <taxon>Actinomycetes</taxon>
        <taxon>Propionibacteriales</taxon>
        <taxon>Nocardioidaceae</taxon>
        <taxon>Nocardioides</taxon>
    </lineage>
</organism>
<reference evidence="26" key="1">
    <citation type="journal article" date="2019" name="Int. J. Syst. Evol. Microbiol.">
        <title>The Global Catalogue of Microorganisms (GCM) 10K type strain sequencing project: providing services to taxonomists for standard genome sequencing and annotation.</title>
        <authorList>
            <consortium name="The Broad Institute Genomics Platform"/>
            <consortium name="The Broad Institute Genome Sequencing Center for Infectious Disease"/>
            <person name="Wu L."/>
            <person name="Ma J."/>
        </authorList>
    </citation>
    <scope>NUCLEOTIDE SEQUENCE [LARGE SCALE GENOMIC DNA]</scope>
    <source>
        <strain evidence="26">CCUG 52478</strain>
    </source>
</reference>
<evidence type="ECO:0000256" key="20">
    <source>
        <dbReference type="ARBA" id="ARBA00047734"/>
    </source>
</evidence>
<evidence type="ECO:0000256" key="15">
    <source>
        <dbReference type="ARBA" id="ARBA00038456"/>
    </source>
</evidence>
<evidence type="ECO:0000256" key="13">
    <source>
        <dbReference type="ARBA" id="ARBA00035852"/>
    </source>
</evidence>
<dbReference type="GO" id="GO:0016787">
    <property type="term" value="F:hydrolase activity"/>
    <property type="evidence" value="ECO:0007669"/>
    <property type="project" value="UniProtKB-KW"/>
</dbReference>
<evidence type="ECO:0000256" key="2">
    <source>
        <dbReference type="ARBA" id="ARBA00004496"/>
    </source>
</evidence>
<proteinExistence type="inferred from homology"/>
<evidence type="ECO:0000256" key="22">
    <source>
        <dbReference type="ARBA" id="ARBA00048074"/>
    </source>
</evidence>
<keyword evidence="11" id="KW-0472">Membrane</keyword>
<dbReference type="EC" id="3.1.2.2" evidence="16"/>
<keyword evidence="8" id="KW-0276">Fatty acid metabolism</keyword>
<evidence type="ECO:0000256" key="11">
    <source>
        <dbReference type="ARBA" id="ARBA00023136"/>
    </source>
</evidence>
<evidence type="ECO:0000256" key="23">
    <source>
        <dbReference type="ARBA" id="ARBA00048180"/>
    </source>
</evidence>
<keyword evidence="26" id="KW-1185">Reference proteome</keyword>
<evidence type="ECO:0000313" key="26">
    <source>
        <dbReference type="Proteomes" id="UP001597229"/>
    </source>
</evidence>
<dbReference type="PANTHER" id="PTHR12418:SF19">
    <property type="entry name" value="ACYL-COENZYME A THIOESTERASE THEM4"/>
    <property type="match status" value="1"/>
</dbReference>
<sequence length="164" mass="17922">MDMRCGDRRQDENPVAVREFELCEACEIVGSCRQGIDDLRRQADGTVRGEIVVPSAVAGRAVAHGGWTAWVFDELLGYTANSLRGFSVTAELAVKYRRPVPLGARVVLTASGRMDGERRRLMRGEMRCVDTGGLLASAEGVWIELADADAHYARATARPQKTSL</sequence>
<comment type="subcellular location">
    <subcellularLocation>
        <location evidence="3">Cell projection</location>
        <location evidence="3">Ruffle membrane</location>
    </subcellularLocation>
    <subcellularLocation>
        <location evidence="2">Cytoplasm</location>
    </subcellularLocation>
    <subcellularLocation>
        <location evidence="1">Membrane</location>
        <topology evidence="1">Peripheral membrane protein</topology>
    </subcellularLocation>
</comment>
<evidence type="ECO:0000256" key="5">
    <source>
        <dbReference type="ARBA" id="ARBA00022490"/>
    </source>
</evidence>
<keyword evidence="4" id="KW-1003">Cell membrane</keyword>
<evidence type="ECO:0000256" key="14">
    <source>
        <dbReference type="ARBA" id="ARBA00037002"/>
    </source>
</evidence>
<comment type="catalytic activity">
    <reaction evidence="21">
        <text>decanoyl-CoA + H2O = decanoate + CoA + H(+)</text>
        <dbReference type="Rhea" id="RHEA:40059"/>
        <dbReference type="ChEBI" id="CHEBI:15377"/>
        <dbReference type="ChEBI" id="CHEBI:15378"/>
        <dbReference type="ChEBI" id="CHEBI:27689"/>
        <dbReference type="ChEBI" id="CHEBI:57287"/>
        <dbReference type="ChEBI" id="CHEBI:61430"/>
    </reaction>
    <physiologicalReaction direction="left-to-right" evidence="21">
        <dbReference type="Rhea" id="RHEA:40060"/>
    </physiologicalReaction>
</comment>
<comment type="catalytic activity">
    <reaction evidence="22">
        <text>dodecanoyl-CoA + H2O = dodecanoate + CoA + H(+)</text>
        <dbReference type="Rhea" id="RHEA:30135"/>
        <dbReference type="ChEBI" id="CHEBI:15377"/>
        <dbReference type="ChEBI" id="CHEBI:15378"/>
        <dbReference type="ChEBI" id="CHEBI:18262"/>
        <dbReference type="ChEBI" id="CHEBI:57287"/>
        <dbReference type="ChEBI" id="CHEBI:57375"/>
    </reaction>
    <physiologicalReaction direction="left-to-right" evidence="22">
        <dbReference type="Rhea" id="RHEA:30136"/>
    </physiologicalReaction>
</comment>
<protein>
    <recommendedName>
        <fullName evidence="17">Acyl-coenzyme A thioesterase THEM4</fullName>
        <ecNumber evidence="16">3.1.2.2</ecNumber>
    </recommendedName>
    <alternativeName>
        <fullName evidence="18">Thioesterase superfamily member 4</fullName>
    </alternativeName>
</protein>
<comment type="catalytic activity">
    <reaction evidence="23">
        <text>tetradecanoyl-CoA + H2O = tetradecanoate + CoA + H(+)</text>
        <dbReference type="Rhea" id="RHEA:40119"/>
        <dbReference type="ChEBI" id="CHEBI:15377"/>
        <dbReference type="ChEBI" id="CHEBI:15378"/>
        <dbReference type="ChEBI" id="CHEBI:30807"/>
        <dbReference type="ChEBI" id="CHEBI:57287"/>
        <dbReference type="ChEBI" id="CHEBI:57385"/>
    </reaction>
    <physiologicalReaction direction="left-to-right" evidence="23">
        <dbReference type="Rhea" id="RHEA:40120"/>
    </physiologicalReaction>
</comment>
<dbReference type="InterPro" id="IPR006683">
    <property type="entry name" value="Thioestr_dom"/>
</dbReference>
<keyword evidence="7 25" id="KW-0378">Hydrolase</keyword>
<keyword evidence="6" id="KW-0053">Apoptosis</keyword>
<dbReference type="Pfam" id="PF03061">
    <property type="entry name" value="4HBT"/>
    <property type="match status" value="1"/>
</dbReference>
<evidence type="ECO:0000256" key="10">
    <source>
        <dbReference type="ARBA" id="ARBA00023098"/>
    </source>
</evidence>
<feature type="domain" description="Thioesterase" evidence="24">
    <location>
        <begin position="62"/>
        <end position="111"/>
    </location>
</feature>
<name>A0ABW3VW50_9ACTN</name>
<dbReference type="Proteomes" id="UP001597229">
    <property type="component" value="Unassembled WGS sequence"/>
</dbReference>
<keyword evidence="10" id="KW-0443">Lipid metabolism</keyword>
<evidence type="ECO:0000256" key="1">
    <source>
        <dbReference type="ARBA" id="ARBA00004170"/>
    </source>
</evidence>
<dbReference type="InterPro" id="IPR052365">
    <property type="entry name" value="THEM4/THEM5_acyl-CoA_thioest"/>
</dbReference>
<evidence type="ECO:0000259" key="24">
    <source>
        <dbReference type="Pfam" id="PF03061"/>
    </source>
</evidence>
<dbReference type="EMBL" id="JBHTLX010000005">
    <property type="protein sequence ID" value="MFD1246795.1"/>
    <property type="molecule type" value="Genomic_DNA"/>
</dbReference>
<evidence type="ECO:0000256" key="19">
    <source>
        <dbReference type="ARBA" id="ARBA00047588"/>
    </source>
</evidence>
<comment type="catalytic activity">
    <reaction evidence="14">
        <text>(9Z)-octadecenoyl-CoA + H2O = (9Z)-octadecenoate + CoA + H(+)</text>
        <dbReference type="Rhea" id="RHEA:40139"/>
        <dbReference type="ChEBI" id="CHEBI:15377"/>
        <dbReference type="ChEBI" id="CHEBI:15378"/>
        <dbReference type="ChEBI" id="CHEBI:30823"/>
        <dbReference type="ChEBI" id="CHEBI:57287"/>
        <dbReference type="ChEBI" id="CHEBI:57387"/>
    </reaction>
    <physiologicalReaction direction="left-to-right" evidence="14">
        <dbReference type="Rhea" id="RHEA:40140"/>
    </physiologicalReaction>
</comment>
<evidence type="ECO:0000256" key="18">
    <source>
        <dbReference type="ARBA" id="ARBA00043210"/>
    </source>
</evidence>
<evidence type="ECO:0000256" key="9">
    <source>
        <dbReference type="ARBA" id="ARBA00022946"/>
    </source>
</evidence>